<evidence type="ECO:0000256" key="25">
    <source>
        <dbReference type="ARBA" id="ARBA00081925"/>
    </source>
</evidence>
<keyword evidence="9 26" id="KW-1133">Transmembrane helix</keyword>
<keyword evidence="12" id="KW-0325">Glycoprotein</keyword>
<evidence type="ECO:0000256" key="5">
    <source>
        <dbReference type="ARBA" id="ARBA00022448"/>
    </source>
</evidence>
<dbReference type="GO" id="GO:0005765">
    <property type="term" value="C:lysosomal membrane"/>
    <property type="evidence" value="ECO:0007669"/>
    <property type="project" value="UniProtKB-SubCell"/>
</dbReference>
<dbReference type="PANTHER" id="PTHR11662:SF399">
    <property type="entry name" value="FI19708P1-RELATED"/>
    <property type="match status" value="1"/>
</dbReference>
<keyword evidence="6" id="KW-1003">Cell membrane</keyword>
<feature type="transmembrane region" description="Helical" evidence="26">
    <location>
        <begin position="517"/>
        <end position="535"/>
    </location>
</feature>
<evidence type="ECO:0000256" key="24">
    <source>
        <dbReference type="ARBA" id="ARBA00081195"/>
    </source>
</evidence>
<evidence type="ECO:0000256" key="1">
    <source>
        <dbReference type="ARBA" id="ARBA00004432"/>
    </source>
</evidence>
<keyword evidence="29" id="KW-1185">Reference proteome</keyword>
<feature type="transmembrane region" description="Helical" evidence="26">
    <location>
        <begin position="387"/>
        <end position="410"/>
    </location>
</feature>
<evidence type="ECO:0000313" key="28">
    <source>
        <dbReference type="EMBL" id="CAI9740225.1"/>
    </source>
</evidence>
<evidence type="ECO:0000313" key="29">
    <source>
        <dbReference type="Proteomes" id="UP001162480"/>
    </source>
</evidence>
<evidence type="ECO:0000259" key="27">
    <source>
        <dbReference type="PROSITE" id="PS50850"/>
    </source>
</evidence>
<evidence type="ECO:0000256" key="14">
    <source>
        <dbReference type="ARBA" id="ARBA00023329"/>
    </source>
</evidence>
<dbReference type="CDD" id="cd17318">
    <property type="entry name" value="MFS_SLC17"/>
    <property type="match status" value="1"/>
</dbReference>
<dbReference type="PANTHER" id="PTHR11662">
    <property type="entry name" value="SOLUTE CARRIER FAMILY 17"/>
    <property type="match status" value="1"/>
</dbReference>
<dbReference type="AlphaFoldDB" id="A0AA36FIM3"/>
<evidence type="ECO:0000256" key="21">
    <source>
        <dbReference type="ARBA" id="ARBA00056891"/>
    </source>
</evidence>
<feature type="transmembrane region" description="Helical" evidence="26">
    <location>
        <begin position="347"/>
        <end position="367"/>
    </location>
</feature>
<keyword evidence="8" id="KW-0769">Symport</keyword>
<dbReference type="InterPro" id="IPR036259">
    <property type="entry name" value="MFS_trans_sf"/>
</dbReference>
<evidence type="ECO:0000256" key="2">
    <source>
        <dbReference type="ARBA" id="ARBA00004554"/>
    </source>
</evidence>
<feature type="transmembrane region" description="Helical" evidence="26">
    <location>
        <begin position="448"/>
        <end position="467"/>
    </location>
</feature>
<feature type="transmembrane region" description="Helical" evidence="26">
    <location>
        <begin position="254"/>
        <end position="277"/>
    </location>
</feature>
<dbReference type="GO" id="GO:0015293">
    <property type="term" value="F:symporter activity"/>
    <property type="evidence" value="ECO:0007669"/>
    <property type="project" value="UniProtKB-KW"/>
</dbReference>
<dbReference type="EMBL" id="OX597837">
    <property type="protein sequence ID" value="CAI9740225.1"/>
    <property type="molecule type" value="Genomic_DNA"/>
</dbReference>
<keyword evidence="7 26" id="KW-0812">Transmembrane</keyword>
<name>A0AA36FIM3_OCTVU</name>
<feature type="transmembrane region" description="Helical" evidence="26">
    <location>
        <begin position="101"/>
        <end position="128"/>
    </location>
</feature>
<evidence type="ECO:0000256" key="22">
    <source>
        <dbReference type="ARBA" id="ARBA00069713"/>
    </source>
</evidence>
<keyword evidence="5" id="KW-0813">Transport</keyword>
<keyword evidence="10" id="KW-0770">Synapse</keyword>
<dbReference type="Pfam" id="PF07690">
    <property type="entry name" value="MFS_1"/>
    <property type="match status" value="1"/>
</dbReference>
<evidence type="ECO:0000256" key="15">
    <source>
        <dbReference type="ARBA" id="ARBA00050101"/>
    </source>
</evidence>
<evidence type="ECO:0000256" key="20">
    <source>
        <dbReference type="ARBA" id="ARBA00051612"/>
    </source>
</evidence>
<accession>A0AA36FIM3</accession>
<comment type="catalytic activity">
    <reaction evidence="18">
        <text>N-acetyl-L-aspartyl-L-glutamate(out) = N-acetyl-L-aspartyl-L-glutamate(in)</text>
        <dbReference type="Rhea" id="RHEA:72599"/>
        <dbReference type="ChEBI" id="CHEBI:76931"/>
    </reaction>
    <physiologicalReaction direction="left-to-right" evidence="18">
        <dbReference type="Rhea" id="RHEA:72600"/>
    </physiologicalReaction>
</comment>
<comment type="subcellular location">
    <subcellularLocation>
        <location evidence="2">Basolateral cell membrane</location>
        <topology evidence="2">Multi-pass membrane protein</topology>
    </subcellularLocation>
    <subcellularLocation>
        <location evidence="3">Cytoplasmic vesicle</location>
        <location evidence="3">Secretory vesicle membrane</location>
        <topology evidence="3">Multi-pass membrane protein</topology>
    </subcellularLocation>
    <subcellularLocation>
        <location evidence="1">Cytoplasmic vesicle</location>
        <location evidence="1">Secretory vesicle</location>
        <location evidence="1">Synaptic vesicle membrane</location>
    </subcellularLocation>
    <subcellularLocation>
        <location evidence="4">Lysosome membrane</location>
    </subcellularLocation>
</comment>
<feature type="transmembrane region" description="Helical" evidence="26">
    <location>
        <begin position="194"/>
        <end position="214"/>
    </location>
</feature>
<comment type="function">
    <text evidence="21">Receptor for CM101, a polysaccharide produced by group B Streptococcus with antipathoangiogenic properties.</text>
</comment>
<feature type="transmembrane region" description="Helical" evidence="26">
    <location>
        <begin position="474"/>
        <end position="497"/>
    </location>
</feature>
<protein>
    <recommendedName>
        <fullName evidence="22">Sialin</fullName>
    </recommendedName>
    <alternativeName>
        <fullName evidence="25">H(+)/nitrate cotransporter</fullName>
    </alternativeName>
    <alternativeName>
        <fullName evidence="23">H(+)/sialic acid cotransporter</fullName>
    </alternativeName>
    <alternativeName>
        <fullName evidence="24">Vesicular excitatory amino acid transporter</fullName>
    </alternativeName>
</protein>
<feature type="transmembrane region" description="Helical" evidence="26">
    <location>
        <begin position="422"/>
        <end position="442"/>
    </location>
</feature>
<dbReference type="InterPro" id="IPR011701">
    <property type="entry name" value="MFS"/>
</dbReference>
<evidence type="ECO:0000256" key="26">
    <source>
        <dbReference type="SAM" id="Phobius"/>
    </source>
</evidence>
<evidence type="ECO:0000256" key="3">
    <source>
        <dbReference type="ARBA" id="ARBA00004638"/>
    </source>
</evidence>
<proteinExistence type="predicted"/>
<keyword evidence="11 26" id="KW-0472">Membrane</keyword>
<dbReference type="GO" id="GO:0016323">
    <property type="term" value="C:basolateral plasma membrane"/>
    <property type="evidence" value="ECO:0007669"/>
    <property type="project" value="UniProtKB-SubCell"/>
</dbReference>
<evidence type="ECO:0000256" key="10">
    <source>
        <dbReference type="ARBA" id="ARBA00023018"/>
    </source>
</evidence>
<feature type="domain" description="Major facilitator superfamily (MFS) profile" evidence="27">
    <location>
        <begin position="102"/>
        <end position="540"/>
    </location>
</feature>
<sequence length="558" mass="61723">MPSSRNSCKAKTVIDCYHIKVQLVKQSFIFSQYRYRLSHSNCCLATTSTKAKASSNNNNSSSNRTENQFQKSVLIQNIFSPPSQPSTMGFKSLRDKIQVRFILVGMAFLGFMVVYALRVNLSVAIIAMTNTLQSEDKNLTMHCPVLNDTKADNHTGEFDWDSNKQGLLLGSFFYGYICTQFIGAVLAKWKGAKYLLGGGIALTAVLSLVIPAAARWGFTALVVIRVAQGFFEGVTFPAMHNLLGKWSPMRERSILATITYSGAHMGTVLSLPISGVLANSDLFGGWPSIFYVPGIGGIIWFIGWIFIASNSPAEHPWISEKEKRYIESSVGCRKEFRTPWYSIFTSIRVWAINVGHVTFNWNFYLMLTSLPLYMKTVLHFDMSQNSLYSAIPYLLLWFLMTITGFVADWLKNGILSTGTTRKILNTVGLTLPAILLGTIQYVGCDRNVALAMVTMAIAFSAIALGGYQVNHLDIAPNFAGTLMGISNTFATIPGFVAPSVVGAFTHIQDPYFGWLKVFYLSVAINVIGAVFYLIFASGEEQSWAQSDEEQKEPIVTGN</sequence>
<evidence type="ECO:0000256" key="17">
    <source>
        <dbReference type="ARBA" id="ARBA00050625"/>
    </source>
</evidence>
<dbReference type="GO" id="GO:0046942">
    <property type="term" value="P:carboxylic acid transport"/>
    <property type="evidence" value="ECO:0007669"/>
    <property type="project" value="UniProtKB-ARBA"/>
</dbReference>
<evidence type="ECO:0000256" key="23">
    <source>
        <dbReference type="ARBA" id="ARBA00080244"/>
    </source>
</evidence>
<keyword evidence="13" id="KW-0458">Lysosome</keyword>
<dbReference type="FunFam" id="1.20.1250.20:FF:000003">
    <property type="entry name" value="Solute carrier family 17 member 3"/>
    <property type="match status" value="1"/>
</dbReference>
<evidence type="ECO:0000256" key="12">
    <source>
        <dbReference type="ARBA" id="ARBA00023180"/>
    </source>
</evidence>
<evidence type="ECO:0000256" key="13">
    <source>
        <dbReference type="ARBA" id="ARBA00023228"/>
    </source>
</evidence>
<evidence type="ECO:0000256" key="8">
    <source>
        <dbReference type="ARBA" id="ARBA00022847"/>
    </source>
</evidence>
<comment type="catalytic activity">
    <reaction evidence="19">
        <text>L-glutamate(out) = L-glutamate(in)</text>
        <dbReference type="Rhea" id="RHEA:66336"/>
        <dbReference type="ChEBI" id="CHEBI:29985"/>
    </reaction>
    <physiologicalReaction direction="left-to-right" evidence="19">
        <dbReference type="Rhea" id="RHEA:66337"/>
    </physiologicalReaction>
</comment>
<feature type="transmembrane region" description="Helical" evidence="26">
    <location>
        <begin position="289"/>
        <end position="307"/>
    </location>
</feature>
<dbReference type="Proteomes" id="UP001162480">
    <property type="component" value="Chromosome 24"/>
</dbReference>
<evidence type="ECO:0000256" key="18">
    <source>
        <dbReference type="ARBA" id="ARBA00051403"/>
    </source>
</evidence>
<evidence type="ECO:0000256" key="7">
    <source>
        <dbReference type="ARBA" id="ARBA00022692"/>
    </source>
</evidence>
<feature type="transmembrane region" description="Helical" evidence="26">
    <location>
        <begin position="167"/>
        <end position="187"/>
    </location>
</feature>
<keyword evidence="14" id="KW-0968">Cytoplasmic vesicle</keyword>
<feature type="transmembrane region" description="Helical" evidence="26">
    <location>
        <begin position="220"/>
        <end position="242"/>
    </location>
</feature>
<organism evidence="28 29">
    <name type="scientific">Octopus vulgaris</name>
    <name type="common">Common octopus</name>
    <dbReference type="NCBI Taxonomy" id="6645"/>
    <lineage>
        <taxon>Eukaryota</taxon>
        <taxon>Metazoa</taxon>
        <taxon>Spiralia</taxon>
        <taxon>Lophotrochozoa</taxon>
        <taxon>Mollusca</taxon>
        <taxon>Cephalopoda</taxon>
        <taxon>Coleoidea</taxon>
        <taxon>Octopodiformes</taxon>
        <taxon>Octopoda</taxon>
        <taxon>Incirrata</taxon>
        <taxon>Octopodidae</taxon>
        <taxon>Octopus</taxon>
    </lineage>
</organism>
<comment type="catalytic activity">
    <reaction evidence="16">
        <text>L-aspartate(out) = L-aspartate(in)</text>
        <dbReference type="Rhea" id="RHEA:66332"/>
        <dbReference type="ChEBI" id="CHEBI:29991"/>
    </reaction>
    <physiologicalReaction direction="left-to-right" evidence="16">
        <dbReference type="Rhea" id="RHEA:66333"/>
    </physiologicalReaction>
</comment>
<evidence type="ECO:0000256" key="16">
    <source>
        <dbReference type="ARBA" id="ARBA00050554"/>
    </source>
</evidence>
<comment type="catalytic activity">
    <reaction evidence="20">
        <text>D-glucuronate(out) + H(+)(out) = D-glucuronate(in) + H(+)(in)</text>
        <dbReference type="Rhea" id="RHEA:72591"/>
        <dbReference type="ChEBI" id="CHEBI:15378"/>
        <dbReference type="ChEBI" id="CHEBI:58720"/>
    </reaction>
    <physiologicalReaction direction="left-to-right" evidence="20">
        <dbReference type="Rhea" id="RHEA:72592"/>
    </physiologicalReaction>
</comment>
<dbReference type="Gene3D" id="1.20.1250.20">
    <property type="entry name" value="MFS general substrate transporter like domains"/>
    <property type="match status" value="2"/>
</dbReference>
<evidence type="ECO:0000256" key="6">
    <source>
        <dbReference type="ARBA" id="ARBA00022475"/>
    </source>
</evidence>
<comment type="catalytic activity">
    <reaction evidence="17">
        <text>N-acetylneuraminate(in) + H(+)(in) = N-acetylneuraminate(out) + H(+)(out)</text>
        <dbReference type="Rhea" id="RHEA:28987"/>
        <dbReference type="ChEBI" id="CHEBI:15378"/>
        <dbReference type="ChEBI" id="CHEBI:35418"/>
    </reaction>
    <physiologicalReaction direction="right-to-left" evidence="17">
        <dbReference type="Rhea" id="RHEA:28989"/>
    </physiologicalReaction>
</comment>
<dbReference type="InterPro" id="IPR020846">
    <property type="entry name" value="MFS_dom"/>
</dbReference>
<evidence type="ECO:0000256" key="9">
    <source>
        <dbReference type="ARBA" id="ARBA00022989"/>
    </source>
</evidence>
<evidence type="ECO:0000256" key="4">
    <source>
        <dbReference type="ARBA" id="ARBA00004656"/>
    </source>
</evidence>
<dbReference type="FunFam" id="1.20.1250.20:FF:000067">
    <property type="entry name" value="sialin isoform X2"/>
    <property type="match status" value="1"/>
</dbReference>
<gene>
    <name evidence="28" type="ORF">OCTVUL_1B019296</name>
</gene>
<dbReference type="GO" id="GO:0030672">
    <property type="term" value="C:synaptic vesicle membrane"/>
    <property type="evidence" value="ECO:0007669"/>
    <property type="project" value="UniProtKB-SubCell"/>
</dbReference>
<evidence type="ECO:0000256" key="11">
    <source>
        <dbReference type="ARBA" id="ARBA00023136"/>
    </source>
</evidence>
<dbReference type="PROSITE" id="PS50850">
    <property type="entry name" value="MFS"/>
    <property type="match status" value="1"/>
</dbReference>
<dbReference type="GO" id="GO:0006820">
    <property type="term" value="P:monoatomic anion transport"/>
    <property type="evidence" value="ECO:0007669"/>
    <property type="project" value="TreeGrafter"/>
</dbReference>
<evidence type="ECO:0000256" key="19">
    <source>
        <dbReference type="ARBA" id="ARBA00051447"/>
    </source>
</evidence>
<dbReference type="InterPro" id="IPR050382">
    <property type="entry name" value="MFS_Na/Anion_cotransporter"/>
</dbReference>
<comment type="catalytic activity">
    <reaction evidence="15">
        <text>2 nitrate(out) + H(+)(out) = 2 nitrate(in) + H(+)(in)</text>
        <dbReference type="Rhea" id="RHEA:71539"/>
        <dbReference type="ChEBI" id="CHEBI:15378"/>
        <dbReference type="ChEBI" id="CHEBI:17632"/>
    </reaction>
    <physiologicalReaction direction="left-to-right" evidence="15">
        <dbReference type="Rhea" id="RHEA:71540"/>
    </physiologicalReaction>
</comment>
<dbReference type="SUPFAM" id="SSF103473">
    <property type="entry name" value="MFS general substrate transporter"/>
    <property type="match status" value="1"/>
</dbReference>
<reference evidence="28" key="1">
    <citation type="submission" date="2023-08" db="EMBL/GenBank/DDBJ databases">
        <authorList>
            <person name="Alioto T."/>
            <person name="Alioto T."/>
            <person name="Gomez Garrido J."/>
        </authorList>
    </citation>
    <scope>NUCLEOTIDE SEQUENCE</scope>
</reference>